<dbReference type="Proteomes" id="UP000315540">
    <property type="component" value="Unassembled WGS sequence"/>
</dbReference>
<accession>A0A504J2A9</accession>
<evidence type="ECO:0000313" key="2">
    <source>
        <dbReference type="EMBL" id="TPN81733.1"/>
    </source>
</evidence>
<protein>
    <submittedName>
        <fullName evidence="2">DUF1801 domain-containing protein</fullName>
    </submittedName>
</protein>
<dbReference type="AlphaFoldDB" id="A0A504J2A9"/>
<gene>
    <name evidence="2" type="ORF">FHK87_24350</name>
</gene>
<evidence type="ECO:0000259" key="1">
    <source>
        <dbReference type="Pfam" id="PF08818"/>
    </source>
</evidence>
<organism evidence="2 3">
    <name type="scientific">Aquimarina algicola</name>
    <dbReference type="NCBI Taxonomy" id="2589995"/>
    <lineage>
        <taxon>Bacteria</taxon>
        <taxon>Pseudomonadati</taxon>
        <taxon>Bacteroidota</taxon>
        <taxon>Flavobacteriia</taxon>
        <taxon>Flavobacteriales</taxon>
        <taxon>Flavobacteriaceae</taxon>
        <taxon>Aquimarina</taxon>
    </lineage>
</organism>
<reference evidence="2 3" key="1">
    <citation type="submission" date="2019-06" db="EMBL/GenBank/DDBJ databases">
        <authorList>
            <person name="Meng X."/>
        </authorList>
    </citation>
    <scope>NUCLEOTIDE SEQUENCE [LARGE SCALE GENOMIC DNA]</scope>
    <source>
        <strain evidence="2 3">M625</strain>
    </source>
</reference>
<name>A0A504J2A9_9FLAO</name>
<comment type="caution">
    <text evidence="2">The sequence shown here is derived from an EMBL/GenBank/DDBJ whole genome shotgun (WGS) entry which is preliminary data.</text>
</comment>
<dbReference type="RefSeq" id="WP_140597495.1">
    <property type="nucleotide sequence ID" value="NZ_VFWZ01000010.1"/>
</dbReference>
<dbReference type="Pfam" id="PF08818">
    <property type="entry name" value="DUF1801"/>
    <property type="match status" value="1"/>
</dbReference>
<dbReference type="SUPFAM" id="SSF159888">
    <property type="entry name" value="YdhG-like"/>
    <property type="match status" value="1"/>
</dbReference>
<feature type="domain" description="YdhG-like" evidence="1">
    <location>
        <begin position="17"/>
        <end position="109"/>
    </location>
</feature>
<dbReference type="InterPro" id="IPR014922">
    <property type="entry name" value="YdhG-like"/>
</dbReference>
<sequence length="119" mass="14111">MNPAENYILTQPEPYKTILLHLQVLIETTVPGVELLYKYKIPFYYIEKRPFCYLNATKGYVDVGFWNAGHITKNIEYMTTAGRKVMKSMRYNSLEDIQDQILIEILQDAYKVKDKKFYK</sequence>
<dbReference type="OrthoDB" id="670608at2"/>
<proteinExistence type="predicted"/>
<dbReference type="EMBL" id="VFWZ01000010">
    <property type="protein sequence ID" value="TPN81733.1"/>
    <property type="molecule type" value="Genomic_DNA"/>
</dbReference>
<evidence type="ECO:0000313" key="3">
    <source>
        <dbReference type="Proteomes" id="UP000315540"/>
    </source>
</evidence>
<keyword evidence="3" id="KW-1185">Reference proteome</keyword>
<dbReference type="Gene3D" id="3.90.1150.200">
    <property type="match status" value="1"/>
</dbReference>